<dbReference type="PANTHER" id="PTHR39490:SF8">
    <property type="entry name" value="ZINC FINGER FYVE DOMAIN-CONTAINING PROTEIN 21"/>
    <property type="match status" value="1"/>
</dbReference>
<dbReference type="InterPro" id="IPR017455">
    <property type="entry name" value="Znf_FYVE-rel"/>
</dbReference>
<dbReference type="Gene3D" id="3.30.40.10">
    <property type="entry name" value="Zinc/RING finger domain, C3HC4 (zinc finger)"/>
    <property type="match status" value="1"/>
</dbReference>
<dbReference type="AlphaFoldDB" id="A0A0F7U9R1"/>
<evidence type="ECO:0000259" key="6">
    <source>
        <dbReference type="PROSITE" id="PS50178"/>
    </source>
</evidence>
<gene>
    <name evidence="7" type="ORF">BN1204_012160</name>
</gene>
<sequence length="578" mass="63983">MAPGSSPSTPPGASTARGGGSEEREEGSHNISSDSSSSESSRLRNGDRQTQTAEEEKAGSRRRRVSSASSEANEEKEINPKNIDRATRSTSGRATDSARGADENEEGRNVDWVPSDEVTHCNHCQGLFSVTKWKHHCRACGKVFCGECSTMRIRLPDLGYFEKVRVCKYCALARASSHTLSLQEDLDVKEQINANLKLALEEKTKQLEGFRAFLLEVEGLLLAGGASHRGLSFSAGRTPGADTTAGAVRYADGASRNSQDEFAVLMQQSERSLRQLTQRLQQYEEEFEDVRLQLEELQTERDEHRSRAYQLERSVHASQMEMMQLKEVAADRDALRAVVEEQRRQLEEQRRQLSGLQQRCVTLESKSAAANSPSASARTARQGASAASLPSAPVEPYTWGSSSDRGRGLSASLSPGDTSLMKGGIFGRDAELSRRPVVVGRANDLEDLAVAFTVADGLDVSGTARKGEPGGQKRRKAGPRRLSRLKEANKASNEGKGREVPSDRKKARRTRTRQQRENERQVVGKRRREKRGGFFTAQLNPLQKPNPRDFFDTEGLFRAWSRLFMQTSPVFVLPNWPS</sequence>
<evidence type="ECO:0000256" key="2">
    <source>
        <dbReference type="ARBA" id="ARBA00022771"/>
    </source>
</evidence>
<dbReference type="InterPro" id="IPR052113">
    <property type="entry name" value="FYVE-type_Zinc_Finger"/>
</dbReference>
<reference evidence="7" key="1">
    <citation type="journal article" date="2015" name="PLoS ONE">
        <title>Comprehensive Evaluation of Toxoplasma gondii VEG and Neospora caninum LIV Genomes with Tachyzoite Stage Transcriptome and Proteome Defines Novel Transcript Features.</title>
        <authorList>
            <person name="Ramaprasad A."/>
            <person name="Mourier T."/>
            <person name="Naeem R."/>
            <person name="Malas T.B."/>
            <person name="Moussa E."/>
            <person name="Panigrahi A."/>
            <person name="Vermont S.J."/>
            <person name="Otto T.D."/>
            <person name="Wastling J."/>
            <person name="Pain A."/>
        </authorList>
    </citation>
    <scope>NUCLEOTIDE SEQUENCE</scope>
    <source>
        <strain evidence="7">Liverpool</strain>
    </source>
</reference>
<name>A0A0F7U9R1_NEOCL</name>
<evidence type="ECO:0000256" key="4">
    <source>
        <dbReference type="PROSITE-ProRule" id="PRU00091"/>
    </source>
</evidence>
<keyword evidence="3" id="KW-0862">Zinc</keyword>
<feature type="compositionally biased region" description="Basic and acidic residues" evidence="5">
    <location>
        <begin position="73"/>
        <end position="87"/>
    </location>
</feature>
<feature type="compositionally biased region" description="Low complexity" evidence="5">
    <location>
        <begin position="1"/>
        <end position="16"/>
    </location>
</feature>
<keyword evidence="1" id="KW-0479">Metal-binding</keyword>
<dbReference type="SMART" id="SM00064">
    <property type="entry name" value="FYVE"/>
    <property type="match status" value="1"/>
</dbReference>
<dbReference type="Pfam" id="PF01363">
    <property type="entry name" value="FYVE"/>
    <property type="match status" value="1"/>
</dbReference>
<dbReference type="InterPro" id="IPR000306">
    <property type="entry name" value="Znf_FYVE"/>
</dbReference>
<feature type="domain" description="FYVE-type" evidence="6">
    <location>
        <begin position="115"/>
        <end position="175"/>
    </location>
</feature>
<feature type="region of interest" description="Disordered" evidence="5">
    <location>
        <begin position="460"/>
        <end position="547"/>
    </location>
</feature>
<dbReference type="InterPro" id="IPR011011">
    <property type="entry name" value="Znf_FYVE_PHD"/>
</dbReference>
<evidence type="ECO:0000313" key="7">
    <source>
        <dbReference type="EMBL" id="CEL65365.1"/>
    </source>
</evidence>
<feature type="compositionally biased region" description="Basic and acidic residues" evidence="5">
    <location>
        <begin position="484"/>
        <end position="504"/>
    </location>
</feature>
<keyword evidence="2 4" id="KW-0863">Zinc-finger</keyword>
<accession>A0A0F7U9R1</accession>
<evidence type="ECO:0000256" key="5">
    <source>
        <dbReference type="SAM" id="MobiDB-lite"/>
    </source>
</evidence>
<feature type="compositionally biased region" description="Low complexity" evidence="5">
    <location>
        <begin position="365"/>
        <end position="377"/>
    </location>
</feature>
<dbReference type="SUPFAM" id="SSF57903">
    <property type="entry name" value="FYVE/PHD zinc finger"/>
    <property type="match status" value="1"/>
</dbReference>
<organism evidence="7">
    <name type="scientific">Neospora caninum (strain Liverpool)</name>
    <dbReference type="NCBI Taxonomy" id="572307"/>
    <lineage>
        <taxon>Eukaryota</taxon>
        <taxon>Sar</taxon>
        <taxon>Alveolata</taxon>
        <taxon>Apicomplexa</taxon>
        <taxon>Conoidasida</taxon>
        <taxon>Coccidia</taxon>
        <taxon>Eucoccidiorida</taxon>
        <taxon>Eimeriorina</taxon>
        <taxon>Sarcocystidae</taxon>
        <taxon>Neospora</taxon>
    </lineage>
</organism>
<dbReference type="PROSITE" id="PS50178">
    <property type="entry name" value="ZF_FYVE"/>
    <property type="match status" value="1"/>
</dbReference>
<feature type="compositionally biased region" description="Basic and acidic residues" evidence="5">
    <location>
        <begin position="99"/>
        <end position="109"/>
    </location>
</feature>
<feature type="region of interest" description="Disordered" evidence="5">
    <location>
        <begin position="365"/>
        <end position="417"/>
    </location>
</feature>
<evidence type="ECO:0000256" key="1">
    <source>
        <dbReference type="ARBA" id="ARBA00022723"/>
    </source>
</evidence>
<dbReference type="InterPro" id="IPR013083">
    <property type="entry name" value="Znf_RING/FYVE/PHD"/>
</dbReference>
<protein>
    <submittedName>
        <fullName evidence="7">Lateral signaling target protein 2, related</fullName>
    </submittedName>
</protein>
<evidence type="ECO:0000256" key="3">
    <source>
        <dbReference type="ARBA" id="ARBA00022833"/>
    </source>
</evidence>
<feature type="region of interest" description="Disordered" evidence="5">
    <location>
        <begin position="1"/>
        <end position="110"/>
    </location>
</feature>
<dbReference type="PANTHER" id="PTHR39490">
    <property type="entry name" value="ARRESTIN DOMAIN-CONTAINING PROTEIN D"/>
    <property type="match status" value="1"/>
</dbReference>
<proteinExistence type="predicted"/>
<dbReference type="GO" id="GO:0008270">
    <property type="term" value="F:zinc ion binding"/>
    <property type="evidence" value="ECO:0007669"/>
    <property type="project" value="UniProtKB-KW"/>
</dbReference>
<feature type="compositionally biased region" description="Basic residues" evidence="5">
    <location>
        <begin position="472"/>
        <end position="483"/>
    </location>
</feature>
<dbReference type="EMBL" id="LN714478">
    <property type="protein sequence ID" value="CEL65365.1"/>
    <property type="molecule type" value="Genomic_DNA"/>
</dbReference>